<evidence type="ECO:0000313" key="16">
    <source>
        <dbReference type="EMBL" id="QIZ76736.1"/>
    </source>
</evidence>
<feature type="transmembrane region" description="Helical" evidence="15">
    <location>
        <begin position="12"/>
        <end position="33"/>
    </location>
</feature>
<dbReference type="InterPro" id="IPR050183">
    <property type="entry name" value="DsbB"/>
</dbReference>
<keyword evidence="17" id="KW-1185">Reference proteome</keyword>
<evidence type="ECO:0000256" key="14">
    <source>
        <dbReference type="HAMAP-Rule" id="MF_00286"/>
    </source>
</evidence>
<evidence type="ECO:0000256" key="9">
    <source>
        <dbReference type="ARBA" id="ARBA00023002"/>
    </source>
</evidence>
<feature type="topological domain" description="Periplasmic" evidence="14">
    <location>
        <begin position="32"/>
        <end position="49"/>
    </location>
</feature>
<dbReference type="GO" id="GO:0006457">
    <property type="term" value="P:protein folding"/>
    <property type="evidence" value="ECO:0007669"/>
    <property type="project" value="InterPro"/>
</dbReference>
<dbReference type="KEGG" id="fes:HER31_07535"/>
<dbReference type="AlphaFoldDB" id="A0A6H1UEV0"/>
<dbReference type="NCBIfam" id="NF002485">
    <property type="entry name" value="PRK01749.1"/>
    <property type="match status" value="1"/>
</dbReference>
<evidence type="ECO:0000256" key="10">
    <source>
        <dbReference type="ARBA" id="ARBA00023136"/>
    </source>
</evidence>
<dbReference type="SUPFAM" id="SSF158442">
    <property type="entry name" value="DsbB-like"/>
    <property type="match status" value="1"/>
</dbReference>
<keyword evidence="6 14" id="KW-0812">Transmembrane</keyword>
<name>A0A6H1UEV0_9GAMM</name>
<evidence type="ECO:0000256" key="5">
    <source>
        <dbReference type="ARBA" id="ARBA00022519"/>
    </source>
</evidence>
<dbReference type="PANTHER" id="PTHR36570:SF2">
    <property type="entry name" value="DISULFIDE BOND FORMATION PROTEIN B"/>
    <property type="match status" value="1"/>
</dbReference>
<evidence type="ECO:0000256" key="13">
    <source>
        <dbReference type="ARBA" id="ARBA00023284"/>
    </source>
</evidence>
<dbReference type="RefSeq" id="WP_168659997.1">
    <property type="nucleotide sequence ID" value="NZ_CP051180.1"/>
</dbReference>
<keyword evidence="9 14" id="KW-0560">Oxidoreductase</keyword>
<evidence type="ECO:0000256" key="7">
    <source>
        <dbReference type="ARBA" id="ARBA00022982"/>
    </source>
</evidence>
<dbReference type="InterPro" id="IPR003752">
    <property type="entry name" value="DiS_bond_form_DsbB/BdbC"/>
</dbReference>
<feature type="disulfide bond" description="Redox-active" evidence="14">
    <location>
        <begin position="41"/>
        <end position="44"/>
    </location>
</feature>
<dbReference type="InterPro" id="IPR022920">
    <property type="entry name" value="Disulphide_bond_form_DsbB"/>
</dbReference>
<gene>
    <name evidence="14 16" type="primary">dsbB</name>
    <name evidence="16" type="ORF">HER31_07535</name>
</gene>
<keyword evidence="4 14" id="KW-1003">Cell membrane</keyword>
<evidence type="ECO:0000256" key="2">
    <source>
        <dbReference type="ARBA" id="ARBA00008823"/>
    </source>
</evidence>
<keyword evidence="10 14" id="KW-0472">Membrane</keyword>
<keyword evidence="5" id="KW-0997">Cell inner membrane</keyword>
<evidence type="ECO:0000256" key="8">
    <source>
        <dbReference type="ARBA" id="ARBA00022989"/>
    </source>
</evidence>
<dbReference type="GO" id="GO:0015035">
    <property type="term" value="F:protein-disulfide reductase activity"/>
    <property type="evidence" value="ECO:0007669"/>
    <property type="project" value="UniProtKB-UniRule"/>
</dbReference>
<keyword evidence="8 14" id="KW-1133">Transmembrane helix</keyword>
<dbReference type="Proteomes" id="UP000501602">
    <property type="component" value="Chromosome"/>
</dbReference>
<dbReference type="EMBL" id="CP051180">
    <property type="protein sequence ID" value="QIZ76736.1"/>
    <property type="molecule type" value="Genomic_DNA"/>
</dbReference>
<protein>
    <recommendedName>
        <fullName evidence="14">Disulfide bond formation protein B</fullName>
    </recommendedName>
    <alternativeName>
        <fullName evidence="14">Disulfide oxidoreductase</fullName>
    </alternativeName>
</protein>
<feature type="transmembrane region" description="Helical" evidence="15">
    <location>
        <begin position="75"/>
        <end position="93"/>
    </location>
</feature>
<evidence type="ECO:0000256" key="3">
    <source>
        <dbReference type="ARBA" id="ARBA00022448"/>
    </source>
</evidence>
<keyword evidence="3 14" id="KW-0813">Transport</keyword>
<accession>A0A6H1UEV0</accession>
<evidence type="ECO:0000256" key="15">
    <source>
        <dbReference type="SAM" id="Phobius"/>
    </source>
</evidence>
<keyword evidence="12 14" id="KW-0143">Chaperone</keyword>
<comment type="caution">
    <text evidence="14">Lacks conserved residue(s) required for the propagation of feature annotation.</text>
</comment>
<dbReference type="Gene3D" id="1.20.1550.10">
    <property type="entry name" value="DsbB-like"/>
    <property type="match status" value="1"/>
</dbReference>
<dbReference type="GO" id="GO:0009055">
    <property type="term" value="F:electron transfer activity"/>
    <property type="evidence" value="ECO:0007669"/>
    <property type="project" value="UniProtKB-UniRule"/>
</dbReference>
<organism evidence="16 17">
    <name type="scientific">Ferrimonas lipolytica</name>
    <dbReference type="NCBI Taxonomy" id="2724191"/>
    <lineage>
        <taxon>Bacteria</taxon>
        <taxon>Pseudomonadati</taxon>
        <taxon>Pseudomonadota</taxon>
        <taxon>Gammaproteobacteria</taxon>
        <taxon>Alteromonadales</taxon>
        <taxon>Ferrimonadaceae</taxon>
        <taxon>Ferrimonas</taxon>
    </lineage>
</organism>
<sequence>MLNKLFRFSHQRISWLLLAATAIALFVTALWFQHYQHLEPCLLCVYIRVAVVGILLAALVGVVSPQQSALRLTGLAIWIVSALWGLQQSFVLVEKQSGQAPTTLFGNTCDYIPNFPNWMPLHEWLPELFQPRGQCGDEAWQWLGVTMAQWMVIAFSVYLIAALVISISQLARNR</sequence>
<comment type="similarity">
    <text evidence="2 14">Belongs to the DsbB family.</text>
</comment>
<evidence type="ECO:0000256" key="11">
    <source>
        <dbReference type="ARBA" id="ARBA00023157"/>
    </source>
</evidence>
<comment type="function">
    <text evidence="14">Required for disulfide bond formation in some periplasmic proteins. Acts by oxidizing the DsbA protein.</text>
</comment>
<feature type="topological domain" description="Cytoplasmic" evidence="14">
    <location>
        <begin position="1"/>
        <end position="14"/>
    </location>
</feature>
<evidence type="ECO:0000256" key="12">
    <source>
        <dbReference type="ARBA" id="ARBA00023186"/>
    </source>
</evidence>
<evidence type="ECO:0000256" key="6">
    <source>
        <dbReference type="ARBA" id="ARBA00022692"/>
    </source>
</evidence>
<dbReference type="GO" id="GO:0005886">
    <property type="term" value="C:plasma membrane"/>
    <property type="evidence" value="ECO:0007669"/>
    <property type="project" value="UniProtKB-SubCell"/>
</dbReference>
<dbReference type="HAMAP" id="MF_00286">
    <property type="entry name" value="DsbB"/>
    <property type="match status" value="1"/>
</dbReference>
<dbReference type="PANTHER" id="PTHR36570">
    <property type="entry name" value="DISULFIDE BOND FORMATION PROTEIN B"/>
    <property type="match status" value="1"/>
</dbReference>
<keyword evidence="7 14" id="KW-0249">Electron transport</keyword>
<feature type="disulfide bond" description="Redox-active" evidence="14">
    <location>
        <begin position="109"/>
        <end position="135"/>
    </location>
</feature>
<evidence type="ECO:0000313" key="17">
    <source>
        <dbReference type="Proteomes" id="UP000501602"/>
    </source>
</evidence>
<evidence type="ECO:0000256" key="1">
    <source>
        <dbReference type="ARBA" id="ARBA00004429"/>
    </source>
</evidence>
<comment type="subcellular location">
    <subcellularLocation>
        <location evidence="1">Cell inner membrane</location>
        <topology evidence="1">Multi-pass membrane protein</topology>
    </subcellularLocation>
    <subcellularLocation>
        <location evidence="14">Cell membrane</location>
        <topology evidence="14">Multi-pass membrane protein</topology>
    </subcellularLocation>
</comment>
<reference evidence="16 17" key="1">
    <citation type="submission" date="2020-04" db="EMBL/GenBank/DDBJ databases">
        <title>Ferrimonas sp. S7 isolated from sea water.</title>
        <authorList>
            <person name="Bae S.S."/>
            <person name="Baek K."/>
        </authorList>
    </citation>
    <scope>NUCLEOTIDE SEQUENCE [LARGE SCALE GENOMIC DNA]</scope>
    <source>
        <strain evidence="16 17">S7</strain>
    </source>
</reference>
<feature type="topological domain" description="Cytoplasmic" evidence="14">
    <location>
        <begin position="169"/>
        <end position="174"/>
    </location>
</feature>
<evidence type="ECO:0000256" key="4">
    <source>
        <dbReference type="ARBA" id="ARBA00022475"/>
    </source>
</evidence>
<dbReference type="InterPro" id="IPR023380">
    <property type="entry name" value="DsbB-like_sf"/>
</dbReference>
<keyword evidence="11 14" id="KW-1015">Disulfide bond</keyword>
<keyword evidence="13 14" id="KW-0676">Redox-active center</keyword>
<dbReference type="Pfam" id="PF02600">
    <property type="entry name" value="DsbB"/>
    <property type="match status" value="1"/>
</dbReference>
<proteinExistence type="inferred from homology"/>
<feature type="transmembrane region" description="Helical" evidence="15">
    <location>
        <begin position="45"/>
        <end position="63"/>
    </location>
</feature>
<feature type="transmembrane region" description="Helical" evidence="15">
    <location>
        <begin position="150"/>
        <end position="171"/>
    </location>
</feature>